<sequence>MDVVRVYRVMRDVLDGIAFLHSRGEIYGDLKGPNVLIGTDGTAKLGDFGGVVGAGTLTTHNLAECGTMQFWAPEFFKKTGQTDTQIGSPAGDIWAFGQLLLELLTSRSWIVGESSVEIEKSVLRFDIARVCESEGIVGDLQILLSLLLSKNPSQRIPSAELVRSNRLQSVLGPETPLSRFFNEQLDTTINDLESSQKQLQSTSQMLKSTRQQLQKEQQERTKEHEALIKELDTTKRKVDQLEGQLSERRNTILRLERENEECLSEKANFLAIIHSLQKEKELKEKEEERRRTKRDREERKRAEKEVDERRDGTEVQIESQHAPLSDPVSQGMCPLCQKNVEKANFIFHVLTTCPHTCLNLQHFFWQLFVFSLASENITHGSTGHRWERRRVTSSVVPLPSAIVDQLRSTTTAFTDQCPFCDKDVVFKHHRALELTRRNNPQYSRQCYFCRTIIAVNDSTHISTKHHLDTPIHTPSLQQHILDHHKELFMELTALCPFCSAIFKLKDMMEHLCGCIHKYHMMPPNILRRCPFCKETHRSDEFIAHLETRERFVHEMKGSNGSSLQSKWNEMKERLRSSTEYGYF</sequence>
<feature type="compositionally biased region" description="Polar residues" evidence="1">
    <location>
        <begin position="201"/>
        <end position="215"/>
    </location>
</feature>
<dbReference type="InterPro" id="IPR044591">
    <property type="entry name" value="RUK"/>
</dbReference>
<evidence type="ECO:0000259" key="2">
    <source>
        <dbReference type="PROSITE" id="PS50011"/>
    </source>
</evidence>
<dbReference type="Pfam" id="PF00069">
    <property type="entry name" value="Pkinase"/>
    <property type="match status" value="1"/>
</dbReference>
<keyword evidence="4" id="KW-1185">Reference proteome</keyword>
<protein>
    <recommendedName>
        <fullName evidence="2">Protein kinase domain-containing protein</fullName>
    </recommendedName>
</protein>
<evidence type="ECO:0000313" key="3">
    <source>
        <dbReference type="EMBL" id="KAK2960233.1"/>
    </source>
</evidence>
<dbReference type="Gene3D" id="1.10.510.10">
    <property type="entry name" value="Transferase(Phosphotransferase) domain 1"/>
    <property type="match status" value="1"/>
</dbReference>
<accession>A0ABQ9Y963</accession>
<dbReference type="InterPro" id="IPR011009">
    <property type="entry name" value="Kinase-like_dom_sf"/>
</dbReference>
<reference evidence="3 4" key="1">
    <citation type="journal article" date="2022" name="bioRxiv">
        <title>Genomics of Preaxostyla Flagellates Illuminates Evolutionary Transitions and the Path Towards Mitochondrial Loss.</title>
        <authorList>
            <person name="Novak L.V.F."/>
            <person name="Treitli S.C."/>
            <person name="Pyrih J."/>
            <person name="Halakuc P."/>
            <person name="Pipaliya S.V."/>
            <person name="Vacek V."/>
            <person name="Brzon O."/>
            <person name="Soukal P."/>
            <person name="Eme L."/>
            <person name="Dacks J.B."/>
            <person name="Karnkowska A."/>
            <person name="Elias M."/>
            <person name="Hampl V."/>
        </authorList>
    </citation>
    <scope>NUCLEOTIDE SEQUENCE [LARGE SCALE GENOMIC DNA]</scope>
    <source>
        <strain evidence="3">NAU3</strain>
        <tissue evidence="3">Gut</tissue>
    </source>
</reference>
<feature type="region of interest" description="Disordered" evidence="1">
    <location>
        <begin position="201"/>
        <end position="223"/>
    </location>
</feature>
<dbReference type="SMART" id="SM00220">
    <property type="entry name" value="S_TKc"/>
    <property type="match status" value="1"/>
</dbReference>
<dbReference type="PANTHER" id="PTHR46562">
    <property type="entry name" value="SERINE/THREONINE-KINASE ULK4-LIKE PROTEIN-RELATED"/>
    <property type="match status" value="1"/>
</dbReference>
<dbReference type="PROSITE" id="PS50011">
    <property type="entry name" value="PROTEIN_KINASE_DOM"/>
    <property type="match status" value="1"/>
</dbReference>
<feature type="domain" description="Protein kinase" evidence="2">
    <location>
        <begin position="1"/>
        <end position="171"/>
    </location>
</feature>
<dbReference type="PANTHER" id="PTHR46562:SF1">
    <property type="entry name" value="SERINE_THREONINE-PROTEIN KINASE ULK4"/>
    <property type="match status" value="1"/>
</dbReference>
<gene>
    <name evidence="3" type="ORF">BLNAU_4786</name>
</gene>
<feature type="region of interest" description="Disordered" evidence="1">
    <location>
        <begin position="281"/>
        <end position="323"/>
    </location>
</feature>
<dbReference type="InterPro" id="IPR000719">
    <property type="entry name" value="Prot_kinase_dom"/>
</dbReference>
<evidence type="ECO:0000313" key="4">
    <source>
        <dbReference type="Proteomes" id="UP001281761"/>
    </source>
</evidence>
<name>A0ABQ9Y963_9EUKA</name>
<dbReference type="EMBL" id="JARBJD010000024">
    <property type="protein sequence ID" value="KAK2960233.1"/>
    <property type="molecule type" value="Genomic_DNA"/>
</dbReference>
<dbReference type="SUPFAM" id="SSF56112">
    <property type="entry name" value="Protein kinase-like (PK-like)"/>
    <property type="match status" value="1"/>
</dbReference>
<evidence type="ECO:0000256" key="1">
    <source>
        <dbReference type="SAM" id="MobiDB-lite"/>
    </source>
</evidence>
<organism evidence="3 4">
    <name type="scientific">Blattamonas nauphoetae</name>
    <dbReference type="NCBI Taxonomy" id="2049346"/>
    <lineage>
        <taxon>Eukaryota</taxon>
        <taxon>Metamonada</taxon>
        <taxon>Preaxostyla</taxon>
        <taxon>Oxymonadida</taxon>
        <taxon>Blattamonas</taxon>
    </lineage>
</organism>
<dbReference type="Gene3D" id="1.10.287.1490">
    <property type="match status" value="1"/>
</dbReference>
<feature type="compositionally biased region" description="Basic and acidic residues" evidence="1">
    <location>
        <begin position="281"/>
        <end position="313"/>
    </location>
</feature>
<comment type="caution">
    <text evidence="3">The sequence shown here is derived from an EMBL/GenBank/DDBJ whole genome shotgun (WGS) entry which is preliminary data.</text>
</comment>
<proteinExistence type="predicted"/>
<dbReference type="Proteomes" id="UP001281761">
    <property type="component" value="Unassembled WGS sequence"/>
</dbReference>